<evidence type="ECO:0000313" key="3">
    <source>
        <dbReference type="Proteomes" id="UP001139559"/>
    </source>
</evidence>
<organism evidence="2 3">
    <name type="scientific">Vibrio amylolyticus</name>
    <dbReference type="NCBI Taxonomy" id="2847292"/>
    <lineage>
        <taxon>Bacteria</taxon>
        <taxon>Pseudomonadati</taxon>
        <taxon>Pseudomonadota</taxon>
        <taxon>Gammaproteobacteria</taxon>
        <taxon>Vibrionales</taxon>
        <taxon>Vibrionaceae</taxon>
        <taxon>Vibrio</taxon>
    </lineage>
</organism>
<dbReference type="PANTHER" id="PTHR35006:SF1">
    <property type="entry name" value="BLL2941 PROTEIN"/>
    <property type="match status" value="1"/>
</dbReference>
<accession>A0A9X1XKJ2</accession>
<evidence type="ECO:0000313" key="2">
    <source>
        <dbReference type="EMBL" id="MCK6263850.1"/>
    </source>
</evidence>
<comment type="caution">
    <text evidence="2">The sequence shown here is derived from an EMBL/GenBank/DDBJ whole genome shotgun (WGS) entry which is preliminary data.</text>
</comment>
<name>A0A9X1XKJ2_9VIBR</name>
<dbReference type="SUPFAM" id="SSF54593">
    <property type="entry name" value="Glyoxalase/Bleomycin resistance protein/Dihydroxybiphenyl dioxygenase"/>
    <property type="match status" value="1"/>
</dbReference>
<dbReference type="RefSeq" id="WP_248008932.1">
    <property type="nucleotide sequence ID" value="NZ_JAJHVV010000006.1"/>
</dbReference>
<dbReference type="Pfam" id="PF00903">
    <property type="entry name" value="Glyoxalase"/>
    <property type="match status" value="1"/>
</dbReference>
<keyword evidence="3" id="KW-1185">Reference proteome</keyword>
<dbReference type="InterPro" id="IPR029068">
    <property type="entry name" value="Glyas_Bleomycin-R_OHBP_Dase"/>
</dbReference>
<dbReference type="Proteomes" id="UP001139559">
    <property type="component" value="Unassembled WGS sequence"/>
</dbReference>
<dbReference type="PANTHER" id="PTHR35006">
    <property type="entry name" value="GLYOXALASE FAMILY PROTEIN (AFU_ORTHOLOGUE AFUA_5G14830)"/>
    <property type="match status" value="1"/>
</dbReference>
<reference evidence="2" key="1">
    <citation type="submission" date="2021-11" db="EMBL/GenBank/DDBJ databases">
        <title>Vibrio ZSDE26 sp. nov. and Vibrio ZSDZ34 sp. nov., isolated from coastal seawater in Qingdao.</title>
        <authorList>
            <person name="Zhang P."/>
        </authorList>
    </citation>
    <scope>NUCLEOTIDE SEQUENCE</scope>
    <source>
        <strain evidence="2">ZSDE26</strain>
    </source>
</reference>
<gene>
    <name evidence="2" type="ORF">KP803_11280</name>
</gene>
<proteinExistence type="predicted"/>
<dbReference type="AlphaFoldDB" id="A0A9X1XKJ2"/>
<dbReference type="InterPro" id="IPR004360">
    <property type="entry name" value="Glyas_Fos-R_dOase_dom"/>
</dbReference>
<dbReference type="CDD" id="cd07262">
    <property type="entry name" value="VOC_like"/>
    <property type="match status" value="1"/>
</dbReference>
<protein>
    <submittedName>
        <fullName evidence="2">VOC family protein</fullName>
    </submittedName>
</protein>
<dbReference type="EMBL" id="JAJHVV010000006">
    <property type="protein sequence ID" value="MCK6263850.1"/>
    <property type="molecule type" value="Genomic_DNA"/>
</dbReference>
<sequence>MKMNYFVFGTNDKEKAVIFYNELFDGCGLNKIHDQGRMTLWGNDEFMFAIAEPFDEHPASNGNGTMLGLHVDSMNEVNRLHKKALELGGVSEGEPRIRSNMHSAYMRDLDNNKVCFYTSNT</sequence>
<dbReference type="PROSITE" id="PS51819">
    <property type="entry name" value="VOC"/>
    <property type="match status" value="1"/>
</dbReference>
<dbReference type="Gene3D" id="3.10.180.10">
    <property type="entry name" value="2,3-Dihydroxybiphenyl 1,2-Dioxygenase, domain 1"/>
    <property type="match status" value="1"/>
</dbReference>
<feature type="domain" description="VOC" evidence="1">
    <location>
        <begin position="2"/>
        <end position="119"/>
    </location>
</feature>
<dbReference type="InterPro" id="IPR037523">
    <property type="entry name" value="VOC_core"/>
</dbReference>
<evidence type="ECO:0000259" key="1">
    <source>
        <dbReference type="PROSITE" id="PS51819"/>
    </source>
</evidence>